<dbReference type="PROSITE" id="PS50878">
    <property type="entry name" value="RT_POL"/>
    <property type="match status" value="1"/>
</dbReference>
<evidence type="ECO:0000259" key="2">
    <source>
        <dbReference type="PROSITE" id="PS50878"/>
    </source>
</evidence>
<sequence length="1087" mass="125208">MRGRASVRERGPERAIVSRERGQWTTQRYERFQGESRNQPREYYGGFEKKIYNQATPFFFTNFPDEWSFEQMWRTFNRLGKGRVIEIECPKKRDRIRKRFGFVKFLEVKDAGELERKLNQIPIGGFNLQANKPRFEKSGYQNHQQRNMGNRMPNVATPNAGAKRNLTYAKIVKGNNVDYQSMGLIEGQYHGANIKEQSKRLRASDQTRWRWKLKQQPQAWSGMEFNISNINTDDRIHLKVSNHKDKWGPVQESEQTQGDEEDDMAIELRVPETELEDEAKGIDTRAHLLVDSSAKRSVNHQNKQKGLAERIEDEASVTGGPDECFQKANKITTGGLEGSTRKHLMIAGLEEERSGRGAEMDVSEEKIGNKEFFKKGAEEEASQVNRSKYATDKTTAAVEDMQRKEGEEIEMIGPTKKKNAENGRNGPKDDGPNNEELNSISLGNFTGPSIEEPNPTSLRASRGLIIIWNSDIIKKMDVFEGEGFIGIHGLWGPNEYPCFLCNVYSPCDLIKKKILWEDLEQLIRNYMGCWCLEGDFNAMKSSQERKGGKSVRRDIKGFEEFIVKNGLLDLPLLGRKYTWYQPNGRCMSRLDRFLFNDEWLLNWPDLKQWGLQRSLSDHCLILVKNEVRNWGPKPFKFFNALLHTPGFTDMVIAKWKELEIQGWGGFILKEKLKMTKDFLQVWSKSNIQEVDKKIEQSREEINRVDGKGETSNLSNEDIIFRSSHYTRGRWHRNKINVISLEGKELRQVEDIKQGVMKYFANVFIDEGWQRPTLEGLSFKSISEEDRGMLIEPFIKEEIKVAVWNCDSTKAPGPDGFTFGFIKNEWEVIKADIMNYVRDFHTNGRMVRGFNASFLVLILKRENPQGIKEYRPISLIGYMYKILAKVLANRLSRVLNTIIGENQSTFIKGRQLVDSVVVANEAIDEVRKRKSQCFVFKIDFKKAYDKVSWSFLDNMMEKMDFDKVWREWIAECLRSNTVSVLVNGSATKEFSMSRGLQQGDPLSPFLFLMVAKALNGLTSATVVKGYLCGVKIGDEELEISHLQFTDDTIFMRETTEDNIWMIKCIMRAFELVSGLKPASVPDVVIPSP</sequence>
<evidence type="ECO:0000313" key="4">
    <source>
        <dbReference type="Proteomes" id="UP001054252"/>
    </source>
</evidence>
<name>A0AAV5IDY0_9ROSI</name>
<dbReference type="Pfam" id="PF00078">
    <property type="entry name" value="RVT_1"/>
    <property type="match status" value="1"/>
</dbReference>
<feature type="domain" description="Reverse transcriptase" evidence="2">
    <location>
        <begin position="838"/>
        <end position="1087"/>
    </location>
</feature>
<gene>
    <name evidence="3" type="ORF">SLEP1_g9618</name>
</gene>
<feature type="compositionally biased region" description="Basic and acidic residues" evidence="1">
    <location>
        <begin position="418"/>
        <end position="431"/>
    </location>
</feature>
<evidence type="ECO:0000256" key="1">
    <source>
        <dbReference type="SAM" id="MobiDB-lite"/>
    </source>
</evidence>
<dbReference type="Gene3D" id="3.60.10.10">
    <property type="entry name" value="Endonuclease/exonuclease/phosphatase"/>
    <property type="match status" value="1"/>
</dbReference>
<evidence type="ECO:0000313" key="3">
    <source>
        <dbReference type="EMBL" id="GKU96376.1"/>
    </source>
</evidence>
<feature type="region of interest" description="Disordered" evidence="1">
    <location>
        <begin position="403"/>
        <end position="454"/>
    </location>
</feature>
<dbReference type="InterPro" id="IPR012677">
    <property type="entry name" value="Nucleotide-bd_a/b_plait_sf"/>
</dbReference>
<dbReference type="InterPro" id="IPR000477">
    <property type="entry name" value="RT_dom"/>
</dbReference>
<dbReference type="Proteomes" id="UP001054252">
    <property type="component" value="Unassembled WGS sequence"/>
</dbReference>
<feature type="compositionally biased region" description="Polar residues" evidence="1">
    <location>
        <begin position="435"/>
        <end position="447"/>
    </location>
</feature>
<accession>A0AAV5IDY0</accession>
<dbReference type="GO" id="GO:0003676">
    <property type="term" value="F:nucleic acid binding"/>
    <property type="evidence" value="ECO:0007669"/>
    <property type="project" value="InterPro"/>
</dbReference>
<dbReference type="InterPro" id="IPR035979">
    <property type="entry name" value="RBD_domain_sf"/>
</dbReference>
<dbReference type="SUPFAM" id="SSF54928">
    <property type="entry name" value="RNA-binding domain, RBD"/>
    <property type="match status" value="1"/>
</dbReference>
<protein>
    <recommendedName>
        <fullName evidence="2">Reverse transcriptase domain-containing protein</fullName>
    </recommendedName>
</protein>
<dbReference type="CDD" id="cd01650">
    <property type="entry name" value="RT_nLTR_like"/>
    <property type="match status" value="1"/>
</dbReference>
<proteinExistence type="predicted"/>
<dbReference type="PANTHER" id="PTHR31635:SF196">
    <property type="entry name" value="REVERSE TRANSCRIPTASE DOMAIN-CONTAINING PROTEIN-RELATED"/>
    <property type="match status" value="1"/>
</dbReference>
<dbReference type="EMBL" id="BPVZ01000010">
    <property type="protein sequence ID" value="GKU96376.1"/>
    <property type="molecule type" value="Genomic_DNA"/>
</dbReference>
<dbReference type="CDD" id="cd00590">
    <property type="entry name" value="RRM_SF"/>
    <property type="match status" value="1"/>
</dbReference>
<dbReference type="SUPFAM" id="SSF56219">
    <property type="entry name" value="DNase I-like"/>
    <property type="match status" value="1"/>
</dbReference>
<keyword evidence="4" id="KW-1185">Reference proteome</keyword>
<dbReference type="PANTHER" id="PTHR31635">
    <property type="entry name" value="REVERSE TRANSCRIPTASE DOMAIN-CONTAINING PROTEIN-RELATED"/>
    <property type="match status" value="1"/>
</dbReference>
<reference evidence="3 4" key="1">
    <citation type="journal article" date="2021" name="Commun. Biol.">
        <title>The genome of Shorea leprosula (Dipterocarpaceae) highlights the ecological relevance of drought in aseasonal tropical rainforests.</title>
        <authorList>
            <person name="Ng K.K.S."/>
            <person name="Kobayashi M.J."/>
            <person name="Fawcett J.A."/>
            <person name="Hatakeyama M."/>
            <person name="Paape T."/>
            <person name="Ng C.H."/>
            <person name="Ang C.C."/>
            <person name="Tnah L.H."/>
            <person name="Lee C.T."/>
            <person name="Nishiyama T."/>
            <person name="Sese J."/>
            <person name="O'Brien M.J."/>
            <person name="Copetti D."/>
            <person name="Mohd Noor M.I."/>
            <person name="Ong R.C."/>
            <person name="Putra M."/>
            <person name="Sireger I.Z."/>
            <person name="Indrioko S."/>
            <person name="Kosugi Y."/>
            <person name="Izuno A."/>
            <person name="Isagi Y."/>
            <person name="Lee S.L."/>
            <person name="Shimizu K.K."/>
        </authorList>
    </citation>
    <scope>NUCLEOTIDE SEQUENCE [LARGE SCALE GENOMIC DNA]</scope>
    <source>
        <strain evidence="3">214</strain>
    </source>
</reference>
<dbReference type="InterPro" id="IPR036691">
    <property type="entry name" value="Endo/exonu/phosph_ase_sf"/>
</dbReference>
<dbReference type="AlphaFoldDB" id="A0AAV5IDY0"/>
<comment type="caution">
    <text evidence="3">The sequence shown here is derived from an EMBL/GenBank/DDBJ whole genome shotgun (WGS) entry which is preliminary data.</text>
</comment>
<dbReference type="Gene3D" id="3.30.70.330">
    <property type="match status" value="1"/>
</dbReference>
<organism evidence="3 4">
    <name type="scientific">Rubroshorea leprosula</name>
    <dbReference type="NCBI Taxonomy" id="152421"/>
    <lineage>
        <taxon>Eukaryota</taxon>
        <taxon>Viridiplantae</taxon>
        <taxon>Streptophyta</taxon>
        <taxon>Embryophyta</taxon>
        <taxon>Tracheophyta</taxon>
        <taxon>Spermatophyta</taxon>
        <taxon>Magnoliopsida</taxon>
        <taxon>eudicotyledons</taxon>
        <taxon>Gunneridae</taxon>
        <taxon>Pentapetalae</taxon>
        <taxon>rosids</taxon>
        <taxon>malvids</taxon>
        <taxon>Malvales</taxon>
        <taxon>Dipterocarpaceae</taxon>
        <taxon>Rubroshorea</taxon>
    </lineage>
</organism>